<protein>
    <recommendedName>
        <fullName evidence="3">Holin</fullName>
    </recommendedName>
</protein>
<evidence type="ECO:0000313" key="1">
    <source>
        <dbReference type="EMBL" id="PPE72730.1"/>
    </source>
</evidence>
<evidence type="ECO:0000313" key="2">
    <source>
        <dbReference type="Proteomes" id="UP000238220"/>
    </source>
</evidence>
<organism evidence="1 2">
    <name type="scientific">Solimonas fluminis</name>
    <dbReference type="NCBI Taxonomy" id="2086571"/>
    <lineage>
        <taxon>Bacteria</taxon>
        <taxon>Pseudomonadati</taxon>
        <taxon>Pseudomonadota</taxon>
        <taxon>Gammaproteobacteria</taxon>
        <taxon>Nevskiales</taxon>
        <taxon>Nevskiaceae</taxon>
        <taxon>Solimonas</taxon>
    </lineage>
</organism>
<proteinExistence type="predicted"/>
<accession>A0A2S5TCJ4</accession>
<gene>
    <name evidence="1" type="ORF">C3942_16915</name>
</gene>
<dbReference type="Proteomes" id="UP000238220">
    <property type="component" value="Unassembled WGS sequence"/>
</dbReference>
<dbReference type="RefSeq" id="WP_104231540.1">
    <property type="nucleotide sequence ID" value="NZ_PSNW01000010.1"/>
</dbReference>
<dbReference type="EMBL" id="PSNW01000010">
    <property type="protein sequence ID" value="PPE72730.1"/>
    <property type="molecule type" value="Genomic_DNA"/>
</dbReference>
<sequence length="60" mass="6200">MTRLFTVLKGSTILGAVGTSASVAPPTDIVNAVAQLLLAAIGFWDLIKPLVQRKGAHDVG</sequence>
<keyword evidence="2" id="KW-1185">Reference proteome</keyword>
<name>A0A2S5TCJ4_9GAMM</name>
<reference evidence="1 2" key="1">
    <citation type="submission" date="2018-02" db="EMBL/GenBank/DDBJ databases">
        <title>Genome sequencing of Solimonas sp. HR-BB.</title>
        <authorList>
            <person name="Lee Y."/>
            <person name="Jeon C.O."/>
        </authorList>
    </citation>
    <scope>NUCLEOTIDE SEQUENCE [LARGE SCALE GENOMIC DNA]</scope>
    <source>
        <strain evidence="1 2">HR-BB</strain>
    </source>
</reference>
<evidence type="ECO:0008006" key="3">
    <source>
        <dbReference type="Google" id="ProtNLM"/>
    </source>
</evidence>
<dbReference type="AlphaFoldDB" id="A0A2S5TCJ4"/>
<comment type="caution">
    <text evidence="1">The sequence shown here is derived from an EMBL/GenBank/DDBJ whole genome shotgun (WGS) entry which is preliminary data.</text>
</comment>